<comment type="caution">
    <text evidence="1">The sequence shown here is derived from an EMBL/GenBank/DDBJ whole genome shotgun (WGS) entry which is preliminary data.</text>
</comment>
<accession>A0A9P6LXL0</accession>
<dbReference type="EMBL" id="JAAAHW010007205">
    <property type="protein sequence ID" value="KAF9950244.1"/>
    <property type="molecule type" value="Genomic_DNA"/>
</dbReference>
<name>A0A9P6LXL0_9FUNG</name>
<reference evidence="1" key="1">
    <citation type="journal article" date="2020" name="Fungal Divers.">
        <title>Resolving the Mortierellaceae phylogeny through synthesis of multi-gene phylogenetics and phylogenomics.</title>
        <authorList>
            <person name="Vandepol N."/>
            <person name="Liber J."/>
            <person name="Desiro A."/>
            <person name="Na H."/>
            <person name="Kennedy M."/>
            <person name="Barry K."/>
            <person name="Grigoriev I.V."/>
            <person name="Miller A.N."/>
            <person name="O'Donnell K."/>
            <person name="Stajich J.E."/>
            <person name="Bonito G."/>
        </authorList>
    </citation>
    <scope>NUCLEOTIDE SEQUENCE</scope>
    <source>
        <strain evidence="1">MES-2147</strain>
    </source>
</reference>
<gene>
    <name evidence="1" type="ORF">BGZ65_006750</name>
</gene>
<evidence type="ECO:0000313" key="1">
    <source>
        <dbReference type="EMBL" id="KAF9950244.1"/>
    </source>
</evidence>
<proteinExistence type="predicted"/>
<feature type="non-terminal residue" evidence="1">
    <location>
        <position position="1"/>
    </location>
</feature>
<keyword evidence="2" id="KW-1185">Reference proteome</keyword>
<sequence>AFGKRLDAVLLDKMTEQQLGQLYELRKETKGLQTPQELEELAKEEAELLKSVAATLPASALSSAAS</sequence>
<evidence type="ECO:0000313" key="2">
    <source>
        <dbReference type="Proteomes" id="UP000749646"/>
    </source>
</evidence>
<dbReference type="Proteomes" id="UP000749646">
    <property type="component" value="Unassembled WGS sequence"/>
</dbReference>
<protein>
    <submittedName>
        <fullName evidence="1">Uncharacterized protein</fullName>
    </submittedName>
</protein>
<dbReference type="OrthoDB" id="278329at2759"/>
<organism evidence="1 2">
    <name type="scientific">Modicella reniformis</name>
    <dbReference type="NCBI Taxonomy" id="1440133"/>
    <lineage>
        <taxon>Eukaryota</taxon>
        <taxon>Fungi</taxon>
        <taxon>Fungi incertae sedis</taxon>
        <taxon>Mucoromycota</taxon>
        <taxon>Mortierellomycotina</taxon>
        <taxon>Mortierellomycetes</taxon>
        <taxon>Mortierellales</taxon>
        <taxon>Mortierellaceae</taxon>
        <taxon>Modicella</taxon>
    </lineage>
</organism>
<dbReference type="AlphaFoldDB" id="A0A9P6LXL0"/>